<dbReference type="InterPro" id="IPR022310">
    <property type="entry name" value="NAD/GMP_synthase"/>
</dbReference>
<accession>A0A382GY64</accession>
<evidence type="ECO:0000256" key="4">
    <source>
        <dbReference type="ARBA" id="ARBA00022723"/>
    </source>
</evidence>
<evidence type="ECO:0000256" key="5">
    <source>
        <dbReference type="ARBA" id="ARBA00022741"/>
    </source>
</evidence>
<comment type="pathway">
    <text evidence="1">Cofactor biosynthesis; NAD(+) biosynthesis.</text>
</comment>
<dbReference type="NCBIfam" id="NF010587">
    <property type="entry name" value="PRK13980.1"/>
    <property type="match status" value="1"/>
</dbReference>
<reference evidence="10" key="1">
    <citation type="submission" date="2018-05" db="EMBL/GenBank/DDBJ databases">
        <authorList>
            <person name="Lanie J.A."/>
            <person name="Ng W.-L."/>
            <person name="Kazmierczak K.M."/>
            <person name="Andrzejewski T.M."/>
            <person name="Davidsen T.M."/>
            <person name="Wayne K.J."/>
            <person name="Tettelin H."/>
            <person name="Glass J.I."/>
            <person name="Rusch D."/>
            <person name="Podicherti R."/>
            <person name="Tsui H.-C.T."/>
            <person name="Winkler M.E."/>
        </authorList>
    </citation>
    <scope>NUCLEOTIDE SEQUENCE</scope>
</reference>
<dbReference type="InterPro" id="IPR003694">
    <property type="entry name" value="NAD_synthase"/>
</dbReference>
<keyword evidence="7" id="KW-0460">Magnesium</keyword>
<comment type="similarity">
    <text evidence="2">Belongs to the NAD synthetase family.</text>
</comment>
<keyword evidence="4" id="KW-0479">Metal-binding</keyword>
<dbReference type="GO" id="GO:0005524">
    <property type="term" value="F:ATP binding"/>
    <property type="evidence" value="ECO:0007669"/>
    <property type="project" value="UniProtKB-KW"/>
</dbReference>
<keyword evidence="3" id="KW-0436">Ligase</keyword>
<evidence type="ECO:0000256" key="1">
    <source>
        <dbReference type="ARBA" id="ARBA00004790"/>
    </source>
</evidence>
<gene>
    <name evidence="10" type="ORF">METZ01_LOCUS232738</name>
</gene>
<dbReference type="InterPro" id="IPR022926">
    <property type="entry name" value="NH(3)-dep_NAD(+)_synth"/>
</dbReference>
<dbReference type="UniPathway" id="UPA00253"/>
<dbReference type="GO" id="GO:0005737">
    <property type="term" value="C:cytoplasm"/>
    <property type="evidence" value="ECO:0007669"/>
    <property type="project" value="InterPro"/>
</dbReference>
<keyword evidence="6" id="KW-0067">ATP-binding</keyword>
<evidence type="ECO:0000256" key="6">
    <source>
        <dbReference type="ARBA" id="ARBA00022840"/>
    </source>
</evidence>
<dbReference type="SUPFAM" id="SSF52402">
    <property type="entry name" value="Adenine nucleotide alpha hydrolases-like"/>
    <property type="match status" value="1"/>
</dbReference>
<sequence length="264" mass="28953">MPDTSRIIEKFIQTRVKEAGAEGVVLGLSGGIDSATTMALAASSLGSDNVLGLIMPFHDSESVTLASNHAQSLGVKIKKYNISSIINSFKEVTESYSSKASEGNLHSRVRMSLLYGEAFSSNSLVIGTSNKSELLVGYYTKWGDGASDFLPMGDLYKSQVYTLAESLEVPKEILNRVPTAELWEGQSDEEELGIDYFTLDKILLGLERQLSFDKISSNTGITVESITRIDNLIKFTIHKRVFPPVCKIGRRTVGLDWRETIGSK</sequence>
<dbReference type="EMBL" id="UINC01058051">
    <property type="protein sequence ID" value="SVB79884.1"/>
    <property type="molecule type" value="Genomic_DNA"/>
</dbReference>
<name>A0A382GY64_9ZZZZ</name>
<dbReference type="GO" id="GO:0009435">
    <property type="term" value="P:NAD+ biosynthetic process"/>
    <property type="evidence" value="ECO:0007669"/>
    <property type="project" value="UniProtKB-UniPathway"/>
</dbReference>
<dbReference type="PANTHER" id="PTHR23090:SF9">
    <property type="entry name" value="GLUTAMINE-DEPENDENT NAD(+) SYNTHETASE"/>
    <property type="match status" value="1"/>
</dbReference>
<dbReference type="AlphaFoldDB" id="A0A382GY64"/>
<keyword evidence="5" id="KW-0547">Nucleotide-binding</keyword>
<dbReference type="NCBIfam" id="TIGR00552">
    <property type="entry name" value="nadE"/>
    <property type="match status" value="1"/>
</dbReference>
<dbReference type="HAMAP" id="MF_00193">
    <property type="entry name" value="NadE_ammonia_dep"/>
    <property type="match status" value="1"/>
</dbReference>
<evidence type="ECO:0000256" key="8">
    <source>
        <dbReference type="ARBA" id="ARBA00023027"/>
    </source>
</evidence>
<dbReference type="GO" id="GO:0004359">
    <property type="term" value="F:glutaminase activity"/>
    <property type="evidence" value="ECO:0007669"/>
    <property type="project" value="InterPro"/>
</dbReference>
<dbReference type="Pfam" id="PF02540">
    <property type="entry name" value="NAD_synthase"/>
    <property type="match status" value="1"/>
</dbReference>
<dbReference type="GO" id="GO:0046872">
    <property type="term" value="F:metal ion binding"/>
    <property type="evidence" value="ECO:0007669"/>
    <property type="project" value="UniProtKB-KW"/>
</dbReference>
<proteinExistence type="inferred from homology"/>
<evidence type="ECO:0000256" key="7">
    <source>
        <dbReference type="ARBA" id="ARBA00022842"/>
    </source>
</evidence>
<evidence type="ECO:0000256" key="3">
    <source>
        <dbReference type="ARBA" id="ARBA00022598"/>
    </source>
</evidence>
<feature type="domain" description="NAD/GMP synthase" evidence="9">
    <location>
        <begin position="8"/>
        <end position="243"/>
    </location>
</feature>
<dbReference type="Gene3D" id="3.40.50.620">
    <property type="entry name" value="HUPs"/>
    <property type="match status" value="1"/>
</dbReference>
<dbReference type="GO" id="GO:0008795">
    <property type="term" value="F:NAD+ synthase activity"/>
    <property type="evidence" value="ECO:0007669"/>
    <property type="project" value="InterPro"/>
</dbReference>
<dbReference type="PANTHER" id="PTHR23090">
    <property type="entry name" value="NH 3 /GLUTAMINE-DEPENDENT NAD + SYNTHETASE"/>
    <property type="match status" value="1"/>
</dbReference>
<dbReference type="CDD" id="cd00553">
    <property type="entry name" value="NAD_synthase"/>
    <property type="match status" value="1"/>
</dbReference>
<keyword evidence="8" id="KW-0520">NAD</keyword>
<evidence type="ECO:0000313" key="10">
    <source>
        <dbReference type="EMBL" id="SVB79884.1"/>
    </source>
</evidence>
<dbReference type="InterPro" id="IPR014729">
    <property type="entry name" value="Rossmann-like_a/b/a_fold"/>
</dbReference>
<dbReference type="GO" id="GO:0003952">
    <property type="term" value="F:NAD+ synthase (glutamine-hydrolyzing) activity"/>
    <property type="evidence" value="ECO:0007669"/>
    <property type="project" value="InterPro"/>
</dbReference>
<organism evidence="10">
    <name type="scientific">marine metagenome</name>
    <dbReference type="NCBI Taxonomy" id="408172"/>
    <lineage>
        <taxon>unclassified sequences</taxon>
        <taxon>metagenomes</taxon>
        <taxon>ecological metagenomes</taxon>
    </lineage>
</organism>
<dbReference type="FunFam" id="3.40.50.620:FF:000106">
    <property type="entry name" value="Glutamine-dependent NAD(+) synthetase"/>
    <property type="match status" value="1"/>
</dbReference>
<protein>
    <recommendedName>
        <fullName evidence="9">NAD/GMP synthase domain-containing protein</fullName>
    </recommendedName>
</protein>
<evidence type="ECO:0000259" key="9">
    <source>
        <dbReference type="Pfam" id="PF02540"/>
    </source>
</evidence>
<evidence type="ECO:0000256" key="2">
    <source>
        <dbReference type="ARBA" id="ARBA00005859"/>
    </source>
</evidence>